<feature type="transmembrane region" description="Helical" evidence="1">
    <location>
        <begin position="12"/>
        <end position="32"/>
    </location>
</feature>
<protein>
    <submittedName>
        <fullName evidence="2">Uncharacterized protein</fullName>
    </submittedName>
</protein>
<keyword evidence="3" id="KW-1185">Reference proteome</keyword>
<name>A0ABD5UCV8_9EURY</name>
<dbReference type="AlphaFoldDB" id="A0ABD5UCV8"/>
<evidence type="ECO:0000256" key="1">
    <source>
        <dbReference type="SAM" id="Phobius"/>
    </source>
</evidence>
<comment type="caution">
    <text evidence="2">The sequence shown here is derived from an EMBL/GenBank/DDBJ whole genome shotgun (WGS) entry which is preliminary data.</text>
</comment>
<sequence length="69" mass="7667">MDGWRRFYEWQMVLVGAVGVALTLVFVAPGEYVVAAGPLRFDPFYALVALFAGVSLWSGVELRRTETVD</sequence>
<feature type="transmembrane region" description="Helical" evidence="1">
    <location>
        <begin position="44"/>
        <end position="62"/>
    </location>
</feature>
<dbReference type="RefSeq" id="WP_304448412.1">
    <property type="nucleotide sequence ID" value="NZ_JARRAH010000001.1"/>
</dbReference>
<accession>A0ABD5UCV8</accession>
<reference evidence="2 3" key="1">
    <citation type="journal article" date="2019" name="Int. J. Syst. Evol. Microbiol.">
        <title>The Global Catalogue of Microorganisms (GCM) 10K type strain sequencing project: providing services to taxonomists for standard genome sequencing and annotation.</title>
        <authorList>
            <consortium name="The Broad Institute Genomics Platform"/>
            <consortium name="The Broad Institute Genome Sequencing Center for Infectious Disease"/>
            <person name="Wu L."/>
            <person name="Ma J."/>
        </authorList>
    </citation>
    <scope>NUCLEOTIDE SEQUENCE [LARGE SCALE GENOMIC DNA]</scope>
    <source>
        <strain evidence="2 3">PSRA2</strain>
    </source>
</reference>
<dbReference type="Proteomes" id="UP001596406">
    <property type="component" value="Unassembled WGS sequence"/>
</dbReference>
<dbReference type="EMBL" id="JBHSXM010000001">
    <property type="protein sequence ID" value="MFC6836733.1"/>
    <property type="molecule type" value="Genomic_DNA"/>
</dbReference>
<gene>
    <name evidence="2" type="ORF">ACFQHK_09430</name>
</gene>
<organism evidence="2 3">
    <name type="scientific">Halomarina ordinaria</name>
    <dbReference type="NCBI Taxonomy" id="3033939"/>
    <lineage>
        <taxon>Archaea</taxon>
        <taxon>Methanobacteriati</taxon>
        <taxon>Methanobacteriota</taxon>
        <taxon>Stenosarchaea group</taxon>
        <taxon>Halobacteria</taxon>
        <taxon>Halobacteriales</taxon>
        <taxon>Natronomonadaceae</taxon>
        <taxon>Halomarina</taxon>
    </lineage>
</organism>
<evidence type="ECO:0000313" key="3">
    <source>
        <dbReference type="Proteomes" id="UP001596406"/>
    </source>
</evidence>
<keyword evidence="1" id="KW-1133">Transmembrane helix</keyword>
<keyword evidence="1" id="KW-0472">Membrane</keyword>
<keyword evidence="1" id="KW-0812">Transmembrane</keyword>
<proteinExistence type="predicted"/>
<evidence type="ECO:0000313" key="2">
    <source>
        <dbReference type="EMBL" id="MFC6836733.1"/>
    </source>
</evidence>